<dbReference type="GO" id="GO:0045259">
    <property type="term" value="C:proton-transporting ATP synthase complex"/>
    <property type="evidence" value="ECO:0007669"/>
    <property type="project" value="UniProtKB-KW"/>
</dbReference>
<evidence type="ECO:0000256" key="8">
    <source>
        <dbReference type="ARBA" id="ARBA00022692"/>
    </source>
</evidence>
<dbReference type="GO" id="GO:0031966">
    <property type="term" value="C:mitochondrial membrane"/>
    <property type="evidence" value="ECO:0007669"/>
    <property type="project" value="UniProtKB-SubCell"/>
</dbReference>
<keyword evidence="7" id="KW-0138">CF(0)</keyword>
<comment type="subunit">
    <text evidence="4">F-type ATPases have 2 components, CF(1) - the catalytic core - and CF(0) - the membrane proton channel. CF(1) has five subunits: alpha(3), beta(3), gamma(1), delta(1), epsilon(1). CF(0) has three main subunits: a, b and c.</text>
</comment>
<keyword evidence="8 20" id="KW-0812">Transmembrane</keyword>
<evidence type="ECO:0000256" key="4">
    <source>
        <dbReference type="ARBA" id="ARBA00011648"/>
    </source>
</evidence>
<evidence type="ECO:0000256" key="9">
    <source>
        <dbReference type="ARBA" id="ARBA00022741"/>
    </source>
</evidence>
<comment type="similarity">
    <text evidence="3">Belongs to the ATPase protein YMF19 family.</text>
</comment>
<evidence type="ECO:0000256" key="18">
    <source>
        <dbReference type="ARBA" id="ARBA00030649"/>
    </source>
</evidence>
<reference evidence="22 24" key="1">
    <citation type="submission" date="2011-10" db="EMBL/GenBank/DDBJ databases">
        <authorList>
            <person name="Genoscope - CEA"/>
        </authorList>
    </citation>
    <scope>NUCLEOTIDE SEQUENCE [LARGE SCALE GENOMIC DNA]</scope>
    <source>
        <strain evidence="22 24">RCC 1105</strain>
    </source>
</reference>
<evidence type="ECO:0000256" key="20">
    <source>
        <dbReference type="SAM" id="Phobius"/>
    </source>
</evidence>
<evidence type="ECO:0000256" key="16">
    <source>
        <dbReference type="ARBA" id="ARBA00023136"/>
    </source>
</evidence>
<dbReference type="PANTHER" id="PTHR36816:SF1">
    <property type="entry name" value="ATP SYNTHASE PROTEIN YMF19"/>
    <property type="match status" value="1"/>
</dbReference>
<evidence type="ECO:0000256" key="12">
    <source>
        <dbReference type="ARBA" id="ARBA00022967"/>
    </source>
</evidence>
<dbReference type="OrthoDB" id="1879916at2759"/>
<keyword evidence="10" id="KW-0375">Hydrogen ion transport</keyword>
<keyword evidence="12" id="KW-1278">Translocase</keyword>
<dbReference type="EC" id="7.1.2.2" evidence="5"/>
<evidence type="ECO:0000256" key="19">
    <source>
        <dbReference type="ARBA" id="ARBA00048383"/>
    </source>
</evidence>
<keyword evidence="6" id="KW-0813">Transport</keyword>
<name>K8EXI8_9CHLO</name>
<dbReference type="RefSeq" id="YP_008994826.1">
    <property type="nucleotide sequence ID" value="NC_023273.1"/>
</dbReference>
<keyword evidence="16 20" id="KW-0472">Membrane</keyword>
<evidence type="ECO:0000256" key="1">
    <source>
        <dbReference type="ARBA" id="ARBA00003096"/>
    </source>
</evidence>
<evidence type="ECO:0000256" key="3">
    <source>
        <dbReference type="ARBA" id="ARBA00010946"/>
    </source>
</evidence>
<keyword evidence="24" id="KW-1185">Reference proteome</keyword>
<dbReference type="KEGG" id="bpg:BathyMg00130"/>
<evidence type="ECO:0000313" key="23">
    <source>
        <dbReference type="EMBL" id="CCO13952.1"/>
    </source>
</evidence>
<dbReference type="GO" id="GO:1902600">
    <property type="term" value="P:proton transmembrane transport"/>
    <property type="evidence" value="ECO:0007669"/>
    <property type="project" value="UniProtKB-KW"/>
</dbReference>
<evidence type="ECO:0000256" key="15">
    <source>
        <dbReference type="ARBA" id="ARBA00023128"/>
    </source>
</evidence>
<keyword evidence="14" id="KW-0406">Ion transport</keyword>
<evidence type="ECO:0000256" key="10">
    <source>
        <dbReference type="ARBA" id="ARBA00022781"/>
    </source>
</evidence>
<comment type="catalytic activity">
    <reaction evidence="19">
        <text>ATP + H2O + 4 H(+)(in) = ADP + phosphate + 5 H(+)(out)</text>
        <dbReference type="Rhea" id="RHEA:57720"/>
        <dbReference type="ChEBI" id="CHEBI:15377"/>
        <dbReference type="ChEBI" id="CHEBI:15378"/>
        <dbReference type="ChEBI" id="CHEBI:30616"/>
        <dbReference type="ChEBI" id="CHEBI:43474"/>
        <dbReference type="ChEBI" id="CHEBI:456216"/>
        <dbReference type="EC" id="7.1.2.2"/>
    </reaction>
</comment>
<proteinExistence type="inferred from homology"/>
<keyword evidence="17" id="KW-0066">ATP synthesis</keyword>
<evidence type="ECO:0000256" key="6">
    <source>
        <dbReference type="ARBA" id="ARBA00022448"/>
    </source>
</evidence>
<keyword evidence="15" id="KW-0496">Mitochondrion</keyword>
<evidence type="ECO:0000313" key="24">
    <source>
        <dbReference type="Proteomes" id="UP000198341"/>
    </source>
</evidence>
<organism evidence="22 24">
    <name type="scientific">Bathycoccus prasinos</name>
    <dbReference type="NCBI Taxonomy" id="41875"/>
    <lineage>
        <taxon>Eukaryota</taxon>
        <taxon>Viridiplantae</taxon>
        <taxon>Chlorophyta</taxon>
        <taxon>Mamiellophyceae</taxon>
        <taxon>Mamiellales</taxon>
        <taxon>Bathycoccaceae</taxon>
        <taxon>Bathycoccus</taxon>
    </lineage>
</organism>
<dbReference type="GO" id="GO:0006754">
    <property type="term" value="P:ATP biosynthetic process"/>
    <property type="evidence" value="ECO:0007669"/>
    <property type="project" value="UniProtKB-KW"/>
</dbReference>
<keyword evidence="13 20" id="KW-1133">Transmembrane helix</keyword>
<evidence type="ECO:0000256" key="17">
    <source>
        <dbReference type="ARBA" id="ARBA00023310"/>
    </source>
</evidence>
<dbReference type="InterPro" id="IPR044975">
    <property type="entry name" value="YMF19-like"/>
</dbReference>
<evidence type="ECO:0000256" key="5">
    <source>
        <dbReference type="ARBA" id="ARBA00012473"/>
    </source>
</evidence>
<comment type="subcellular location">
    <subcellularLocation>
        <location evidence="2">Mitochondrion membrane</location>
        <topology evidence="2">Single-pass membrane protein</topology>
    </subcellularLocation>
</comment>
<evidence type="ECO:0000256" key="7">
    <source>
        <dbReference type="ARBA" id="ARBA00022547"/>
    </source>
</evidence>
<dbReference type="EMBL" id="FO082258">
    <property type="protein sequence ID" value="CCO13952.1"/>
    <property type="molecule type" value="Genomic_DNA"/>
</dbReference>
<dbReference type="STRING" id="41875.K8EXI8"/>
<sequence>MPQLDKVSYFTQFFWLTLTISVFYLTLLKFYLPKITRVLKMREHKVSLTQESKENTYEQEQERVLQTMQQAVRKSLNQSKQALQSSFETTAGWVEKTVQKTNQEHFQNVQTQYQAKLGDEITANNMTKNQLKKLLPMSAYPACGFTHSGHTFVQEYFLRKLFGPLTAKGKGGKKGTKKKR</sequence>
<evidence type="ECO:0000313" key="22">
    <source>
        <dbReference type="EMBL" id="CCO13938.1"/>
    </source>
</evidence>
<protein>
    <recommendedName>
        <fullName evidence="5">H(+)-transporting two-sector ATPase</fullName>
        <ecNumber evidence="5">7.1.2.2</ecNumber>
    </recommendedName>
    <alternativeName>
        <fullName evidence="18">Mitochondrial protein YMF19</fullName>
    </alternativeName>
</protein>
<accession>K8EXI8</accession>
<dbReference type="GO" id="GO:0005524">
    <property type="term" value="F:ATP binding"/>
    <property type="evidence" value="ECO:0007669"/>
    <property type="project" value="UniProtKB-KW"/>
</dbReference>
<keyword evidence="11" id="KW-0067">ATP-binding</keyword>
<keyword evidence="9" id="KW-0547">Nucleotide-binding</keyword>
<dbReference type="GeneID" id="18158127"/>
<dbReference type="EMBL" id="FO082258">
    <property type="protein sequence ID" value="CCO13938.1"/>
    <property type="molecule type" value="Genomic_DNA"/>
</dbReference>
<evidence type="ECO:0000256" key="14">
    <source>
        <dbReference type="ARBA" id="ARBA00023065"/>
    </source>
</evidence>
<dbReference type="InterPro" id="IPR003319">
    <property type="entry name" value="YMF19-like_N"/>
</dbReference>
<feature type="transmembrane region" description="Helical" evidence="20">
    <location>
        <begin position="12"/>
        <end position="32"/>
    </location>
</feature>
<dbReference type="KEGG" id="bpg:BathyMg00262"/>
<dbReference type="RefSeq" id="YP_008994805.1">
    <property type="nucleotide sequence ID" value="NC_023273.1"/>
</dbReference>
<dbReference type="PANTHER" id="PTHR36816">
    <property type="entry name" value="ATP SYNTHASE PROTEIN YMF19"/>
    <property type="match status" value="1"/>
</dbReference>
<dbReference type="Pfam" id="PF02326">
    <property type="entry name" value="YMF19"/>
    <property type="match status" value="1"/>
</dbReference>
<comment type="function">
    <text evidence="1">This is one of the chains of the nonenzymatic component (CF(0) subunit) of the mitochondrial ATPase complex.</text>
</comment>
<dbReference type="AlphaFoldDB" id="K8EXI8"/>
<evidence type="ECO:0000256" key="13">
    <source>
        <dbReference type="ARBA" id="ARBA00022989"/>
    </source>
</evidence>
<dbReference type="Proteomes" id="UP000198341">
    <property type="component" value="Mitochondrion MT"/>
</dbReference>
<evidence type="ECO:0000256" key="2">
    <source>
        <dbReference type="ARBA" id="ARBA00004304"/>
    </source>
</evidence>
<dbReference type="GeneID" id="18158063"/>
<evidence type="ECO:0000256" key="11">
    <source>
        <dbReference type="ARBA" id="ARBA00022840"/>
    </source>
</evidence>
<evidence type="ECO:0000259" key="21">
    <source>
        <dbReference type="Pfam" id="PF02326"/>
    </source>
</evidence>
<feature type="domain" description="ATP synthase YMF19-like N-terminal" evidence="21">
    <location>
        <begin position="2"/>
        <end position="86"/>
    </location>
</feature>
<gene>
    <name evidence="22" type="primary">atp8</name>
    <name evidence="23" type="ordered locus">BathyMg00130</name>
    <name evidence="22" type="ordered locus">BathyMg00262</name>
</gene>